<reference evidence="1" key="1">
    <citation type="submission" date="2023-08" db="EMBL/GenBank/DDBJ databases">
        <title>Functional and genomic diversity of the sorghum phyllosphere microbiome.</title>
        <authorList>
            <person name="Shade A."/>
        </authorList>
    </citation>
    <scope>NUCLEOTIDE SEQUENCE</scope>
    <source>
        <strain evidence="1">SORGH_AS_0885</strain>
    </source>
</reference>
<evidence type="ECO:0000313" key="1">
    <source>
        <dbReference type="EMBL" id="MDR6211846.1"/>
    </source>
</evidence>
<name>A0ACC6IM64_9ACTN</name>
<comment type="caution">
    <text evidence="1">The sequence shown here is derived from an EMBL/GenBank/DDBJ whole genome shotgun (WGS) entry which is preliminary data.</text>
</comment>
<evidence type="ECO:0000313" key="2">
    <source>
        <dbReference type="Proteomes" id="UP001261666"/>
    </source>
</evidence>
<proteinExistence type="predicted"/>
<organism evidence="1 2">
    <name type="scientific">Nocardioides zeae</name>
    <dbReference type="NCBI Taxonomy" id="1457234"/>
    <lineage>
        <taxon>Bacteria</taxon>
        <taxon>Bacillati</taxon>
        <taxon>Actinomycetota</taxon>
        <taxon>Actinomycetes</taxon>
        <taxon>Propionibacteriales</taxon>
        <taxon>Nocardioidaceae</taxon>
        <taxon>Nocardioides</taxon>
    </lineage>
</organism>
<keyword evidence="2" id="KW-1185">Reference proteome</keyword>
<accession>A0ACC6IM64</accession>
<dbReference type="Proteomes" id="UP001261666">
    <property type="component" value="Unassembled WGS sequence"/>
</dbReference>
<protein>
    <submittedName>
        <fullName evidence="1">Phosphatidylserine/phosphatidylglycerophosphate/ cardiolipin synthase-like enzyme</fullName>
    </submittedName>
</protein>
<gene>
    <name evidence="1" type="ORF">QE364_003577</name>
</gene>
<sequence length="577" mass="63547">MVKAACSPVDRGKSRRVHTGRVTDPAAWLLSPADRGNPATRIDAADVPGEPDRSWTTGNRVLAHIDGASYFEALHRVVEETGPGDLVWFTDWMGDGNLRLTGEPGSEVVEVLGRALARGVDVRGLVWRSHTDQAGFFAPANRHLGEQLGRRGAEVSLDMRVRPGGSHHQKFVVVRHADDPARDVAFVGGIDLARNRRDDQHHAGDPQARRLTKEYGAHAPWHDVQLELRGPVVRDVETTFRERWEDPAPLTLAPWRRVADALRRVETNPSALPPQAAAPPPAGDSTVQLLRTYPHLGPGRGYDFAPEGERSVARGYSRAIARARELVYIEDQFFWSHDTEHNLPGRRRSSTNEPHGNDVVAALEQQLEAEPGLRVVIVVPRHPDQDGINRQAQLLARHRALERLVRVAPGRVAAYCLENAAGTPVYVHAKICIVDDTWATTGSDNFNRRSWTHDSELTAAVLDPVHARTLRMRLAAEHLGRLAPDEGVGPDGADVGELDRVADCKTADGMVEQFSLAATHLDDWYAAGRVGERPPGQLRRLPRAEPPAALRPLARLLLATVHDPDGRPAHLRATESY</sequence>
<dbReference type="EMBL" id="JAVIZJ010000013">
    <property type="protein sequence ID" value="MDR6211846.1"/>
    <property type="molecule type" value="Genomic_DNA"/>
</dbReference>